<gene>
    <name evidence="2" type="ORF">QUG92_15565</name>
</gene>
<evidence type="ECO:0000313" key="3">
    <source>
        <dbReference type="Proteomes" id="UP001237823"/>
    </source>
</evidence>
<dbReference type="SUPFAM" id="SSF52206">
    <property type="entry name" value="Hypothetical protein MTH538"/>
    <property type="match status" value="1"/>
</dbReference>
<dbReference type="Proteomes" id="UP001237823">
    <property type="component" value="Unassembled WGS sequence"/>
</dbReference>
<dbReference type="EMBL" id="JAUCML010000013">
    <property type="protein sequence ID" value="MDM7886528.1"/>
    <property type="molecule type" value="Genomic_DNA"/>
</dbReference>
<dbReference type="Pfam" id="PF08937">
    <property type="entry name" value="ThsB_TIR"/>
    <property type="match status" value="1"/>
</dbReference>
<dbReference type="InterPro" id="IPR015032">
    <property type="entry name" value="ThsB__TIR-like_domain"/>
</dbReference>
<protein>
    <submittedName>
        <fullName evidence="2">TIR domain-containing protein</fullName>
    </submittedName>
</protein>
<reference evidence="2 3" key="1">
    <citation type="submission" date="2023-06" db="EMBL/GenBank/DDBJ databases">
        <authorList>
            <person name="Feng G."/>
            <person name="Li J."/>
            <person name="Zhu H."/>
        </authorList>
    </citation>
    <scope>NUCLEOTIDE SEQUENCE [LARGE SCALE GENOMIC DNA]</scope>
    <source>
        <strain evidence="2 3">RHCKG23</strain>
    </source>
</reference>
<dbReference type="InterPro" id="IPR036490">
    <property type="entry name" value="ThsB_TIR-like_sf"/>
</dbReference>
<name>A0ABT7TAC9_9MICO</name>
<keyword evidence="3" id="KW-1185">Reference proteome</keyword>
<evidence type="ECO:0000313" key="2">
    <source>
        <dbReference type="EMBL" id="MDM7886528.1"/>
    </source>
</evidence>
<dbReference type="RefSeq" id="WP_289459875.1">
    <property type="nucleotide sequence ID" value="NZ_JAUCML010000013.1"/>
</dbReference>
<dbReference type="Gene3D" id="3.40.50.11200">
    <property type="match status" value="1"/>
</dbReference>
<proteinExistence type="predicted"/>
<accession>A0ABT7TAC9</accession>
<sequence>MRKVFFSFHYERDSWRVGQVRNSNMIGSGFVNPFYDRAAWETVKKGSDAAIKQWIDGQIKGTSVTAVLIGSQTASRKWVKYEIAETIRQGHGLIGIDISKIKDKDSQTDVTGANPLPAGTPYYLWNKDNGRENLGTWIEDAAK</sequence>
<comment type="caution">
    <text evidence="2">The sequence shown here is derived from an EMBL/GenBank/DDBJ whole genome shotgun (WGS) entry which is preliminary data.</text>
</comment>
<evidence type="ECO:0000259" key="1">
    <source>
        <dbReference type="Pfam" id="PF08937"/>
    </source>
</evidence>
<organism evidence="2 3">
    <name type="scientific">Curtobacterium citri</name>
    <dbReference type="NCBI Taxonomy" id="3055139"/>
    <lineage>
        <taxon>Bacteria</taxon>
        <taxon>Bacillati</taxon>
        <taxon>Actinomycetota</taxon>
        <taxon>Actinomycetes</taxon>
        <taxon>Micrococcales</taxon>
        <taxon>Microbacteriaceae</taxon>
        <taxon>Curtobacterium</taxon>
    </lineage>
</organism>
<feature type="domain" description="Thoeris protein ThsB TIR-like" evidence="1">
    <location>
        <begin position="5"/>
        <end position="100"/>
    </location>
</feature>